<dbReference type="Gene3D" id="3.40.50.10600">
    <property type="entry name" value="SpoIIaa-like domains"/>
    <property type="match status" value="1"/>
</dbReference>
<reference evidence="1 2" key="1">
    <citation type="submission" date="2023-04" db="EMBL/GenBank/DDBJ databases">
        <title>Jannaschia ovalis sp. nov., a marine bacterium isolated from sea tidal flat.</title>
        <authorList>
            <person name="Kwon D.Y."/>
            <person name="Kim J.-J."/>
        </authorList>
    </citation>
    <scope>NUCLEOTIDE SEQUENCE [LARGE SCALE GENOMIC DNA]</scope>
    <source>
        <strain evidence="1 2">GRR-S6-38</strain>
    </source>
</reference>
<protein>
    <submittedName>
        <fullName evidence="1">STAS/SEC14 domain-containing protein</fullName>
    </submittedName>
</protein>
<dbReference type="InterPro" id="IPR038396">
    <property type="entry name" value="SpoIIAA-like_sf"/>
</dbReference>
<organism evidence="1 2">
    <name type="scientific">Jannaschia ovalis</name>
    <dbReference type="NCBI Taxonomy" id="3038773"/>
    <lineage>
        <taxon>Bacteria</taxon>
        <taxon>Pseudomonadati</taxon>
        <taxon>Pseudomonadota</taxon>
        <taxon>Alphaproteobacteria</taxon>
        <taxon>Rhodobacterales</taxon>
        <taxon>Roseobacteraceae</taxon>
        <taxon>Jannaschia</taxon>
    </lineage>
</organism>
<dbReference type="RefSeq" id="WP_279966142.1">
    <property type="nucleotide sequence ID" value="NZ_CP122537.1"/>
</dbReference>
<dbReference type="InterPro" id="IPR021866">
    <property type="entry name" value="SpoIIAA-like"/>
</dbReference>
<sequence length="122" mass="13734">MLTVEKPSPNRVDLHLRGALNSETMRAALDDFVAACEGVEKGRMIYEIADFKLPTLGALVVELSRLPELFGLLRRFHKCAVLCDTDWIRSAADFEGDLLPGVQVRTYKTAQRREAEAWLDDV</sequence>
<evidence type="ECO:0000313" key="2">
    <source>
        <dbReference type="Proteomes" id="UP001243420"/>
    </source>
</evidence>
<keyword evidence="2" id="KW-1185">Reference proteome</keyword>
<name>A0ABY8LDC0_9RHOB</name>
<dbReference type="EMBL" id="CP122537">
    <property type="protein sequence ID" value="WGH79313.1"/>
    <property type="molecule type" value="Genomic_DNA"/>
</dbReference>
<evidence type="ECO:0000313" key="1">
    <source>
        <dbReference type="EMBL" id="WGH79313.1"/>
    </source>
</evidence>
<dbReference type="Pfam" id="PF11964">
    <property type="entry name" value="SpoIIAA-like"/>
    <property type="match status" value="1"/>
</dbReference>
<proteinExistence type="predicted"/>
<dbReference type="SUPFAM" id="SSF52091">
    <property type="entry name" value="SpoIIaa-like"/>
    <property type="match status" value="1"/>
</dbReference>
<gene>
    <name evidence="1" type="ORF">P8627_03345</name>
</gene>
<accession>A0ABY8LDC0</accession>
<dbReference type="Proteomes" id="UP001243420">
    <property type="component" value="Chromosome"/>
</dbReference>
<dbReference type="InterPro" id="IPR036513">
    <property type="entry name" value="STAS_dom_sf"/>
</dbReference>